<organism evidence="3 4">
    <name type="scientific">Penicillium brasilianum</name>
    <dbReference type="NCBI Taxonomy" id="104259"/>
    <lineage>
        <taxon>Eukaryota</taxon>
        <taxon>Fungi</taxon>
        <taxon>Dikarya</taxon>
        <taxon>Ascomycota</taxon>
        <taxon>Pezizomycotina</taxon>
        <taxon>Eurotiomycetes</taxon>
        <taxon>Eurotiomycetidae</taxon>
        <taxon>Eurotiales</taxon>
        <taxon>Aspergillaceae</taxon>
        <taxon>Penicillium</taxon>
    </lineage>
</organism>
<dbReference type="GO" id="GO:0005524">
    <property type="term" value="F:ATP binding"/>
    <property type="evidence" value="ECO:0007669"/>
    <property type="project" value="InterPro"/>
</dbReference>
<dbReference type="SMART" id="SM00220">
    <property type="entry name" value="S_TKc"/>
    <property type="match status" value="1"/>
</dbReference>
<proteinExistence type="predicted"/>
<dbReference type="GO" id="GO:0004674">
    <property type="term" value="F:protein serine/threonine kinase activity"/>
    <property type="evidence" value="ECO:0007669"/>
    <property type="project" value="TreeGrafter"/>
</dbReference>
<dbReference type="InterPro" id="IPR011009">
    <property type="entry name" value="Kinase-like_dom_sf"/>
</dbReference>
<evidence type="ECO:0000256" key="1">
    <source>
        <dbReference type="SAM" id="MobiDB-lite"/>
    </source>
</evidence>
<dbReference type="InterPro" id="IPR000719">
    <property type="entry name" value="Prot_kinase_dom"/>
</dbReference>
<gene>
    <name evidence="3" type="ORF">PMG11_10410</name>
</gene>
<reference evidence="4" key="1">
    <citation type="journal article" date="2015" name="Genome Announc.">
        <title>Draft genome sequence of the fungus Penicillium brasilianum MG11.</title>
        <authorList>
            <person name="Horn F."/>
            <person name="Linde J."/>
            <person name="Mattern D.J."/>
            <person name="Walther G."/>
            <person name="Guthke R."/>
            <person name="Brakhage A.A."/>
            <person name="Valiante V."/>
        </authorList>
    </citation>
    <scope>NUCLEOTIDE SEQUENCE [LARGE SCALE GENOMIC DNA]</scope>
    <source>
        <strain evidence="4">MG11</strain>
    </source>
</reference>
<evidence type="ECO:0000313" key="3">
    <source>
        <dbReference type="EMBL" id="CEJ61894.1"/>
    </source>
</evidence>
<dbReference type="AlphaFoldDB" id="A0A0F7TYT2"/>
<dbReference type="Pfam" id="PF00069">
    <property type="entry name" value="Pkinase"/>
    <property type="match status" value="1"/>
</dbReference>
<sequence length="579" mass="64847">MSLNSQHKEELDTAVRDKEHTEKCTEECTEYIKVYTEERIQNEEATLPLTEYDPDSDEPTQAFSPLYLEATGNQALGLDFNKLRLHCVASIDPSARILLYPRISGLGISPYGGAGRYDNWVEVEMDDRPDEPVKVLVVTPSSEQLGCVITHDDVNFRLYFDPTQDRVILRNDCSRAILGRRSDVERPVQVQPRQLATFHAGSWVIDIEGRALVDFQLLPRTSWAIPARVISLPPSPNRPPKRVKIEQSAYRTTDASRCLQVVSAGNALLKLEKGDSIYIADNCRGYQLTRHVTISDQANSSVWQAEYSKIPGSVVVVKVIKAASSDERHSVRAAESWMRESEIHSSLKNHPAILRMLGSDARFHSIYIEHTNAKSLVHLRQATSDRFAGNASDTQRIFADIASALDFVHGSRLVHNDVKPGNILYCPSRGAVLIDFGLSFVHGSPSPTGGSPWYLPPEFMRDWRSRGPPCDVWALGVVGLWLLGHLSLPEKSPSWLIADIHPSTPGIPSHMRAIDLMSRWLKQVENARSQLSHQENPPASILRNTLAPEMKERIDAAALNQRMMEFSSKRAQKDKLVSE</sequence>
<dbReference type="EMBL" id="CDHK01000012">
    <property type="protein sequence ID" value="CEJ61894.1"/>
    <property type="molecule type" value="Genomic_DNA"/>
</dbReference>
<dbReference type="InterPro" id="IPR008271">
    <property type="entry name" value="Ser/Thr_kinase_AS"/>
</dbReference>
<dbReference type="OrthoDB" id="1668230at2759"/>
<dbReference type="Gene3D" id="1.10.510.10">
    <property type="entry name" value="Transferase(Phosphotransferase) domain 1"/>
    <property type="match status" value="1"/>
</dbReference>
<dbReference type="PANTHER" id="PTHR24359:SF1">
    <property type="entry name" value="INHIBITOR OF NUCLEAR FACTOR KAPPA-B KINASE EPSILON SUBUNIT HOMOLOG 1-RELATED"/>
    <property type="match status" value="1"/>
</dbReference>
<dbReference type="PANTHER" id="PTHR24359">
    <property type="entry name" value="SERINE/THREONINE-PROTEIN KINASE SBK1"/>
    <property type="match status" value="1"/>
</dbReference>
<protein>
    <recommendedName>
        <fullName evidence="2">Protein kinase domain-containing protein</fullName>
    </recommendedName>
</protein>
<feature type="domain" description="Protein kinase" evidence="2">
    <location>
        <begin position="288"/>
        <end position="567"/>
    </location>
</feature>
<dbReference type="Proteomes" id="UP000042958">
    <property type="component" value="Unassembled WGS sequence"/>
</dbReference>
<dbReference type="PROSITE" id="PS50011">
    <property type="entry name" value="PROTEIN_KINASE_DOM"/>
    <property type="match status" value="1"/>
</dbReference>
<evidence type="ECO:0000313" key="4">
    <source>
        <dbReference type="Proteomes" id="UP000042958"/>
    </source>
</evidence>
<keyword evidence="4" id="KW-1185">Reference proteome</keyword>
<dbReference type="PROSITE" id="PS00108">
    <property type="entry name" value="PROTEIN_KINASE_ST"/>
    <property type="match status" value="1"/>
</dbReference>
<dbReference type="STRING" id="104259.A0A0F7TYT2"/>
<name>A0A0F7TYT2_PENBI</name>
<feature type="region of interest" description="Disordered" evidence="1">
    <location>
        <begin position="1"/>
        <end position="22"/>
    </location>
</feature>
<dbReference type="SUPFAM" id="SSF56112">
    <property type="entry name" value="Protein kinase-like (PK-like)"/>
    <property type="match status" value="1"/>
</dbReference>
<accession>A0A0F7TYT2</accession>
<evidence type="ECO:0000259" key="2">
    <source>
        <dbReference type="PROSITE" id="PS50011"/>
    </source>
</evidence>